<reference evidence="3 4" key="1">
    <citation type="submission" date="2021-04" db="EMBL/GenBank/DDBJ databases">
        <authorList>
            <person name="Bliznina A."/>
        </authorList>
    </citation>
    <scope>NUCLEOTIDE SEQUENCE [LARGE SCALE GENOMIC DNA]</scope>
</reference>
<protein>
    <submittedName>
        <fullName evidence="3">Oidioi.mRNA.OKI2018_I69.chr2.g4782.t1.cds</fullName>
    </submittedName>
</protein>
<feature type="compositionally biased region" description="Basic and acidic residues" evidence="1">
    <location>
        <begin position="633"/>
        <end position="642"/>
    </location>
</feature>
<feature type="transmembrane region" description="Helical" evidence="2">
    <location>
        <begin position="593"/>
        <end position="613"/>
    </location>
</feature>
<gene>
    <name evidence="3" type="ORF">OKIOD_LOCUS13547</name>
</gene>
<keyword evidence="2" id="KW-1133">Transmembrane helix</keyword>
<keyword evidence="4" id="KW-1185">Reference proteome</keyword>
<sequence>MKISPLLFGAAMARNKGPMWEYDEEDLPPTGKTIRIKSGSSFEIDYLAPSEEEESFIFFVDAENIDAAAHKFKSSENVLVEAMYKITPDSFGTPFDAEIAESEASIDREQEKIKLSDHSAGYYISVLKNKETKKIKTDDVVDVHVVEGCSIKASWDHDIEWEKFGWHESGGSLSFNPVGFNENDVFARCEFPSTPASSLRWKDSDVQGANLIERTVPSGKTHFDSSFLECELLDREYDEDECSVVQTKSQILIPPMKSQYTEDVFADDAHKVWHYVDSTSDYQKVHFTCPLDIYAKNVRLVSFINGNLYESDDFKQVSNALPDVAEDLEPETDELMVFETTLDGYEITLDMAGRADGVAEFRCKYSDEDDLMGYSQPHVIVKSPEANPDIATLEVSGSWGSGIATENHVISVTSELVNIASCSQNAPGYPAELSIKFHKDGHDYYTPLPGVNKHSISVNRDVPVDFDLTTVSCVVSSGNETKEIELGTLNVMHEPENVMIFQTPEQFKCTAEYSQYDTVTASLTLNRNVKQQMENGEAVFNRNSFTEEELSKIYSTGAKCVVTSENFEGKWESEVLSYNIDPEVIDTIKNNPLGFLAMTFFAALAVIGICVYMPKNEPPQYKQTATEVDDEDPLHNSKSELA</sequence>
<organism evidence="3 4">
    <name type="scientific">Oikopleura dioica</name>
    <name type="common">Tunicate</name>
    <dbReference type="NCBI Taxonomy" id="34765"/>
    <lineage>
        <taxon>Eukaryota</taxon>
        <taxon>Metazoa</taxon>
        <taxon>Chordata</taxon>
        <taxon>Tunicata</taxon>
        <taxon>Appendicularia</taxon>
        <taxon>Copelata</taxon>
        <taxon>Oikopleuridae</taxon>
        <taxon>Oikopleura</taxon>
    </lineage>
</organism>
<feature type="region of interest" description="Disordered" evidence="1">
    <location>
        <begin position="620"/>
        <end position="642"/>
    </location>
</feature>
<evidence type="ECO:0000313" key="3">
    <source>
        <dbReference type="EMBL" id="CAG5110372.1"/>
    </source>
</evidence>
<proteinExistence type="predicted"/>
<keyword evidence="2" id="KW-0812">Transmembrane</keyword>
<evidence type="ECO:0000313" key="4">
    <source>
        <dbReference type="Proteomes" id="UP001158576"/>
    </source>
</evidence>
<keyword evidence="2" id="KW-0472">Membrane</keyword>
<name>A0ABN7SYH3_OIKDI</name>
<evidence type="ECO:0000256" key="1">
    <source>
        <dbReference type="SAM" id="MobiDB-lite"/>
    </source>
</evidence>
<dbReference type="EMBL" id="OU015567">
    <property type="protein sequence ID" value="CAG5110372.1"/>
    <property type="molecule type" value="Genomic_DNA"/>
</dbReference>
<evidence type="ECO:0000256" key="2">
    <source>
        <dbReference type="SAM" id="Phobius"/>
    </source>
</evidence>
<accession>A0ABN7SYH3</accession>
<dbReference type="Proteomes" id="UP001158576">
    <property type="component" value="Chromosome 2"/>
</dbReference>